<dbReference type="Gene3D" id="3.30.10.20">
    <property type="match status" value="1"/>
</dbReference>
<evidence type="ECO:0000256" key="1">
    <source>
        <dbReference type="SAM" id="MobiDB-lite"/>
    </source>
</evidence>
<evidence type="ECO:0000256" key="2">
    <source>
        <dbReference type="SAM" id="Phobius"/>
    </source>
</evidence>
<organism evidence="4">
    <name type="scientific">Kribbella sp. HUAS MG21</name>
    <dbReference type="NCBI Taxonomy" id="3160966"/>
    <lineage>
        <taxon>Bacteria</taxon>
        <taxon>Bacillati</taxon>
        <taxon>Actinomycetota</taxon>
        <taxon>Actinomycetes</taxon>
        <taxon>Propionibacteriales</taxon>
        <taxon>Kribbellaceae</taxon>
        <taxon>Kribbella</taxon>
    </lineage>
</organism>
<evidence type="ECO:0000259" key="3">
    <source>
        <dbReference type="Pfam" id="PF03793"/>
    </source>
</evidence>
<keyword evidence="2" id="KW-0812">Transmembrane</keyword>
<name>A0AAU7TNI2_9ACTN</name>
<dbReference type="InterPro" id="IPR005543">
    <property type="entry name" value="PASTA_dom"/>
</dbReference>
<gene>
    <name evidence="4" type="ORF">ABN611_18080</name>
</gene>
<protein>
    <submittedName>
        <fullName evidence="4">PASTA domain-containing protein</fullName>
    </submittedName>
</protein>
<sequence length="282" mass="29618">MIETKLTELLEQTADETPVGPPPLSAVRAGAARRRRRRTAGFTALSVVTVGAVIAGTNLLTSPTTPVSTPAPATTPVSPPAMRLVGFGHAAIAIPASWPTNKSQCGTPQQDTVQIDDPSAALFCMSYRPKGVESVQLTGVPSIEFRADETVVIDGEPAQRQRTNCLAGWQGTRVCIGAVGIPSLKVWFYAESSTSAEEVDRILDRVQIVRDRAGVPSYHSVRGSSLGSIARNYEPLLKAAGLKVQYKQVKSPSYADGTILGVAPAVGTMLPVGATVTVTVAV</sequence>
<accession>A0AAU7TNI2</accession>
<dbReference type="EMBL" id="CP158165">
    <property type="protein sequence ID" value="XBV28293.1"/>
    <property type="molecule type" value="Genomic_DNA"/>
</dbReference>
<dbReference type="Pfam" id="PF03793">
    <property type="entry name" value="PASTA"/>
    <property type="match status" value="1"/>
</dbReference>
<reference evidence="4" key="1">
    <citation type="submission" date="2024-06" db="EMBL/GenBank/DDBJ databases">
        <title>Kribbella sp. strain HUAS MG21 genome sequences.</title>
        <authorList>
            <person name="Mo P."/>
        </authorList>
    </citation>
    <scope>NUCLEOTIDE SEQUENCE</scope>
    <source>
        <strain evidence="4">HUAS MG21</strain>
    </source>
</reference>
<proteinExistence type="predicted"/>
<feature type="domain" description="PASTA" evidence="3">
    <location>
        <begin position="235"/>
        <end position="281"/>
    </location>
</feature>
<dbReference type="CDD" id="cd06577">
    <property type="entry name" value="PASTA_pknB"/>
    <property type="match status" value="1"/>
</dbReference>
<evidence type="ECO:0000313" key="4">
    <source>
        <dbReference type="EMBL" id="XBV28293.1"/>
    </source>
</evidence>
<keyword evidence="2" id="KW-1133">Transmembrane helix</keyword>
<keyword evidence="2" id="KW-0472">Membrane</keyword>
<dbReference type="RefSeq" id="WP_350281045.1">
    <property type="nucleotide sequence ID" value="NZ_CP158165.1"/>
</dbReference>
<feature type="transmembrane region" description="Helical" evidence="2">
    <location>
        <begin position="40"/>
        <end position="60"/>
    </location>
</feature>
<dbReference type="AlphaFoldDB" id="A0AAU7TNI2"/>
<feature type="region of interest" description="Disordered" evidence="1">
    <location>
        <begin position="1"/>
        <end position="31"/>
    </location>
</feature>